<dbReference type="Gene3D" id="3.30.420.240">
    <property type="match status" value="1"/>
</dbReference>
<dbReference type="InterPro" id="IPR006517">
    <property type="entry name" value="Phage_terminase_lsu-like_C"/>
</dbReference>
<keyword evidence="1" id="KW-1188">Viral release from host cell</keyword>
<dbReference type="RefSeq" id="WP_026878513.1">
    <property type="nucleotide sequence ID" value="NZ_AZOD01000009.1"/>
</dbReference>
<evidence type="ECO:0000256" key="1">
    <source>
        <dbReference type="ARBA" id="ARBA00022612"/>
    </source>
</evidence>
<dbReference type="Proteomes" id="UP001449178">
    <property type="component" value="Chromosome"/>
</dbReference>
<protein>
    <submittedName>
        <fullName evidence="3">Phage terminase large subunit</fullName>
    </submittedName>
</protein>
<name>A0ABZ3BYT1_9GAMM</name>
<dbReference type="Pfam" id="PF17289">
    <property type="entry name" value="Terminase_6C"/>
    <property type="match status" value="1"/>
</dbReference>
<keyword evidence="4" id="KW-1185">Reference proteome</keyword>
<dbReference type="EMBL" id="CP150637">
    <property type="protein sequence ID" value="WZW87047.1"/>
    <property type="molecule type" value="Genomic_DNA"/>
</dbReference>
<feature type="domain" description="Terminase large subunit gp17-like C-terminal" evidence="2">
    <location>
        <begin position="309"/>
        <end position="456"/>
    </location>
</feature>
<evidence type="ECO:0000313" key="3">
    <source>
        <dbReference type="EMBL" id="WZW87047.1"/>
    </source>
</evidence>
<reference evidence="3 4" key="1">
    <citation type="submission" date="2024-03" db="EMBL/GenBank/DDBJ databases">
        <title>Complete Genome Sequence and Annotation of Ignatzschineria larvae DSM 13226.</title>
        <authorList>
            <person name="Cantrell E."/>
            <person name="Burcham Z.M."/>
        </authorList>
    </citation>
    <scope>NUCLEOTIDE SEQUENCE [LARGE SCALE GENOMIC DNA]</scope>
    <source>
        <strain evidence="3 4">DSM 13226</strain>
    </source>
</reference>
<proteinExistence type="predicted"/>
<dbReference type="NCBIfam" id="TIGR01630">
    <property type="entry name" value="psiM2_ORF9"/>
    <property type="match status" value="1"/>
</dbReference>
<evidence type="ECO:0000259" key="2">
    <source>
        <dbReference type="Pfam" id="PF17289"/>
    </source>
</evidence>
<sequence length="469" mass="53777">MRFTDLSEERKEVARVMAQEDFYFFARYMFLARRNFNWLQNWHHKAITDALDRVYKGEIKRLIINIPPRYSKTELAVINWMAWCLGKNPQAKFIHTSYSAMLAHKNSGETRELVKHEEYRNIFPDFELSQSSDAKNEWATAQGGGVYATGSGGSITGFGAGGFGEGFNGAIIIDDPHKPDEVFSDVIRQGVIDWFQNTLESRTNSPDTPIILIMQRLHEEDLAGWLEEGGNGEEWELLSIPVLDENENPLWPEKHTKEKLLQMRASNSYVFSSQYMQRPSPKGGDIIKSEWFRNYDVLPRLKRLAIFSDTASKTKEHNDYSVLLVAGLSHEGGLYVLDVIRGKWEAPDLEQKMIDVWGKYKAMNAQAIFVEDKASGTSLIQNIQRKNSFPIKAVQVDKDKYTRVMGVTGYLESGYVYLPKEASWRFDFLDECEKFTANNAHKHDDQVDSLVMAINELLGGEINLWDVWD</sequence>
<accession>A0ABZ3BYT1</accession>
<evidence type="ECO:0000313" key="4">
    <source>
        <dbReference type="Proteomes" id="UP001449178"/>
    </source>
</evidence>
<gene>
    <name evidence="3" type="primary">terL</name>
    <name evidence="3" type="ORF">WMO13_06585</name>
</gene>
<organism evidence="3 4">
    <name type="scientific">Ignatzschineria larvae DSM 13226</name>
    <dbReference type="NCBI Taxonomy" id="1111732"/>
    <lineage>
        <taxon>Bacteria</taxon>
        <taxon>Pseudomonadati</taxon>
        <taxon>Pseudomonadota</taxon>
        <taxon>Gammaproteobacteria</taxon>
        <taxon>Cardiobacteriales</taxon>
        <taxon>Ignatzschineriaceae</taxon>
        <taxon>Ignatzschineria</taxon>
    </lineage>
</organism>
<dbReference type="InterPro" id="IPR035421">
    <property type="entry name" value="Terminase_6C"/>
</dbReference>